<evidence type="ECO:0000313" key="2">
    <source>
        <dbReference type="Ensembl" id="ENSXETP00000114901"/>
    </source>
</evidence>
<reference evidence="2" key="1">
    <citation type="journal article" date="2010" name="Science">
        <title>The genome of the Western clawed frog Xenopus tropicalis.</title>
        <authorList>
            <person name="Hellsten U."/>
            <person name="Harland R.M."/>
            <person name="Gilchrist M.J."/>
            <person name="Hendrix D."/>
            <person name="Jurka J."/>
            <person name="Kapitonov V."/>
            <person name="Ovcharenko I."/>
            <person name="Putnam N.H."/>
            <person name="Shu S."/>
            <person name="Taher L."/>
            <person name="Blitz I.L."/>
            <person name="Blumberg B."/>
            <person name="Dichmann D.S."/>
            <person name="Dubchak I."/>
            <person name="Amaya E."/>
            <person name="Detter J.C."/>
            <person name="Fletcher R."/>
            <person name="Gerhard D.S."/>
            <person name="Goodstein D."/>
            <person name="Graves T."/>
            <person name="Grigoriev I.V."/>
            <person name="Grimwood J."/>
            <person name="Kawashima T."/>
            <person name="Lindquist E."/>
            <person name="Lucas S.M."/>
            <person name="Mead P.E."/>
            <person name="Mitros T."/>
            <person name="Ogino H."/>
            <person name="Ohta Y."/>
            <person name="Poliakov A.V."/>
            <person name="Pollet N."/>
            <person name="Robert J."/>
            <person name="Salamov A."/>
            <person name="Sater A.K."/>
            <person name="Schmutz J."/>
            <person name="Terry A."/>
            <person name="Vize P.D."/>
            <person name="Warren W.C."/>
            <person name="Wells D."/>
            <person name="Wills A."/>
            <person name="Wilson R.K."/>
            <person name="Zimmerman L.B."/>
            <person name="Zorn A.M."/>
            <person name="Grainger R."/>
            <person name="Grammer T."/>
            <person name="Khokha M.K."/>
            <person name="Richardson P.M."/>
            <person name="Rokhsar D.S."/>
        </authorList>
    </citation>
    <scope>NUCLEOTIDE SEQUENCE [LARGE SCALE GENOMIC DNA]</scope>
    <source>
        <strain evidence="2">Nigerian</strain>
    </source>
</reference>
<dbReference type="AlphaFoldDB" id="A0A803K3H6"/>
<name>A0A803K3H6_XENTR</name>
<dbReference type="InterPro" id="IPR046341">
    <property type="entry name" value="SET_dom_sf"/>
</dbReference>
<dbReference type="Ensembl" id="ENSXETT00000109791">
    <property type="protein sequence ID" value="ENSXETP00000114901"/>
    <property type="gene ID" value="ENSXETG00000049220"/>
</dbReference>
<feature type="compositionally biased region" description="Polar residues" evidence="1">
    <location>
        <begin position="53"/>
        <end position="64"/>
    </location>
</feature>
<dbReference type="GeneTree" id="ENSGT00390000012265"/>
<sequence>MRCKGRARKLATSNAASEKTCGTNVGESMEERFQPDGEIGPMTSPSFPDLPSPASSSDEFTPNEESPYKAPIYIPDDIPIPPEFELRESNIPGTGLGIWTKVQISVGEKFGPFEGEQCMNLEHPQSGWEFVLYGLLEKVKAVRRKIVCFGTCSPTQHAMTHGRGYQVSRPSFPFQIL</sequence>
<protein>
    <submittedName>
        <fullName evidence="2">Uncharacterized protein</fullName>
    </submittedName>
</protein>
<feature type="compositionally biased region" description="Polar residues" evidence="1">
    <location>
        <begin position="11"/>
        <end position="26"/>
    </location>
</feature>
<organism evidence="2">
    <name type="scientific">Xenopus tropicalis</name>
    <name type="common">Western clawed frog</name>
    <name type="synonym">Silurana tropicalis</name>
    <dbReference type="NCBI Taxonomy" id="8364"/>
    <lineage>
        <taxon>Eukaryota</taxon>
        <taxon>Metazoa</taxon>
        <taxon>Chordata</taxon>
        <taxon>Craniata</taxon>
        <taxon>Vertebrata</taxon>
        <taxon>Euteleostomi</taxon>
        <taxon>Amphibia</taxon>
        <taxon>Batrachia</taxon>
        <taxon>Anura</taxon>
        <taxon>Pipoidea</taxon>
        <taxon>Pipidae</taxon>
        <taxon>Xenopodinae</taxon>
        <taxon>Xenopus</taxon>
        <taxon>Silurana</taxon>
    </lineage>
</organism>
<dbReference type="InParanoid" id="A0A803K3H6"/>
<dbReference type="Gene3D" id="2.170.270.10">
    <property type="entry name" value="SET domain"/>
    <property type="match status" value="1"/>
</dbReference>
<reference evidence="2" key="2">
    <citation type="submission" date="2021-03" db="UniProtKB">
        <authorList>
            <consortium name="Ensembl"/>
        </authorList>
    </citation>
    <scope>IDENTIFICATION</scope>
</reference>
<accession>A0A803K3H6</accession>
<feature type="region of interest" description="Disordered" evidence="1">
    <location>
        <begin position="1"/>
        <end position="72"/>
    </location>
</feature>
<evidence type="ECO:0000256" key="1">
    <source>
        <dbReference type="SAM" id="MobiDB-lite"/>
    </source>
</evidence>
<proteinExistence type="predicted"/>